<evidence type="ECO:0000313" key="1">
    <source>
        <dbReference type="EMBL" id="GAX17962.1"/>
    </source>
</evidence>
<evidence type="ECO:0000313" key="2">
    <source>
        <dbReference type="Proteomes" id="UP000198406"/>
    </source>
</evidence>
<dbReference type="OrthoDB" id="38325at2759"/>
<keyword evidence="2" id="KW-1185">Reference proteome</keyword>
<dbReference type="Proteomes" id="UP000198406">
    <property type="component" value="Unassembled WGS sequence"/>
</dbReference>
<protein>
    <submittedName>
        <fullName evidence="1">Uncharacterized protein</fullName>
    </submittedName>
</protein>
<name>A0A1Z5JVW1_FISSO</name>
<dbReference type="EMBL" id="BDSP01000123">
    <property type="protein sequence ID" value="GAX17962.1"/>
    <property type="molecule type" value="Genomic_DNA"/>
</dbReference>
<sequence length="213" mass="23716">MRAVVTRRSMIRSCRRRSFATRVLRIGDEYTSREYLLLPSGTNERRDAFASLRAHRNILFGAKLLQQQPPEDSTIEEWTLPNVAGPLVERALDDCSAQGEQVQAVGALYGLSAWVTQHWDELSLDIDDDIAKQAAYAIATGIPRPGHSVVGQGTFRDGAEAWKRLAELYLPHAMESQLYLKHGAQLLHVEHLADTSPAYLQSAGGAMARFLFL</sequence>
<accession>A0A1Z5JVW1</accession>
<comment type="caution">
    <text evidence="1">The sequence shown here is derived from an EMBL/GenBank/DDBJ whole genome shotgun (WGS) entry which is preliminary data.</text>
</comment>
<proteinExistence type="predicted"/>
<dbReference type="InParanoid" id="A0A1Z5JVW1"/>
<dbReference type="AlphaFoldDB" id="A0A1Z5JVW1"/>
<gene>
    <name evidence="1" type="ORF">FisN_18Hh173</name>
</gene>
<reference evidence="1 2" key="1">
    <citation type="journal article" date="2015" name="Plant Cell">
        <title>Oil accumulation by the oleaginous diatom Fistulifera solaris as revealed by the genome and transcriptome.</title>
        <authorList>
            <person name="Tanaka T."/>
            <person name="Maeda Y."/>
            <person name="Veluchamy A."/>
            <person name="Tanaka M."/>
            <person name="Abida H."/>
            <person name="Marechal E."/>
            <person name="Bowler C."/>
            <person name="Muto M."/>
            <person name="Sunaga Y."/>
            <person name="Tanaka M."/>
            <person name="Yoshino T."/>
            <person name="Taniguchi T."/>
            <person name="Fukuda Y."/>
            <person name="Nemoto M."/>
            <person name="Matsumoto M."/>
            <person name="Wong P.S."/>
            <person name="Aburatani S."/>
            <person name="Fujibuchi W."/>
        </authorList>
    </citation>
    <scope>NUCLEOTIDE SEQUENCE [LARGE SCALE GENOMIC DNA]</scope>
    <source>
        <strain evidence="1 2">JPCC DA0580</strain>
    </source>
</reference>
<organism evidence="1 2">
    <name type="scientific">Fistulifera solaris</name>
    <name type="common">Oleaginous diatom</name>
    <dbReference type="NCBI Taxonomy" id="1519565"/>
    <lineage>
        <taxon>Eukaryota</taxon>
        <taxon>Sar</taxon>
        <taxon>Stramenopiles</taxon>
        <taxon>Ochrophyta</taxon>
        <taxon>Bacillariophyta</taxon>
        <taxon>Bacillariophyceae</taxon>
        <taxon>Bacillariophycidae</taxon>
        <taxon>Naviculales</taxon>
        <taxon>Naviculaceae</taxon>
        <taxon>Fistulifera</taxon>
    </lineage>
</organism>